<dbReference type="RefSeq" id="WP_132495102.1">
    <property type="nucleotide sequence ID" value="NZ_SMAS01000001.1"/>
</dbReference>
<reference evidence="1 2" key="1">
    <citation type="submission" date="2019-03" db="EMBL/GenBank/DDBJ databases">
        <title>Genomic analyses of the natural microbiome of Caenorhabditis elegans.</title>
        <authorList>
            <person name="Samuel B."/>
        </authorList>
    </citation>
    <scope>NUCLEOTIDE SEQUENCE [LARGE SCALE GENOMIC DNA]</scope>
    <source>
        <strain evidence="1 2">JUb102</strain>
    </source>
</reference>
<dbReference type="Proteomes" id="UP000295055">
    <property type="component" value="Unassembled WGS sequence"/>
</dbReference>
<proteinExistence type="predicted"/>
<dbReference type="EMBL" id="SMAS01000001">
    <property type="protein sequence ID" value="TCT38784.1"/>
    <property type="molecule type" value="Genomic_DNA"/>
</dbReference>
<evidence type="ECO:0000313" key="2">
    <source>
        <dbReference type="Proteomes" id="UP000295055"/>
    </source>
</evidence>
<dbReference type="InterPro" id="IPR010411">
    <property type="entry name" value="TAC_Gp13-like"/>
</dbReference>
<evidence type="ECO:0000313" key="1">
    <source>
        <dbReference type="EMBL" id="TCT38784.1"/>
    </source>
</evidence>
<comment type="caution">
    <text evidence="1">The sequence shown here is derived from an EMBL/GenBank/DDBJ whole genome shotgun (WGS) entry which is preliminary data.</text>
</comment>
<gene>
    <name evidence="1" type="ORF">EC835_101809</name>
</gene>
<sequence>MTKAKKSNLRDLALSASQSFRTKKVRVPEWDCDVVLREPSVSIWLKWLKEHRDLGDTTELSTEDVVRRNLEADVEFLINVLLEENLAPVFVPEDKDEVLKIYGPVHARLVNQAFQLITSTNEAEKKSVNLH</sequence>
<protein>
    <submittedName>
        <fullName evidence="1">Tail assembly chaperone</fullName>
    </submittedName>
</protein>
<name>A0A4R3NSI5_9GAMM</name>
<accession>A0A4R3NSI5</accession>
<dbReference type="Gene3D" id="3.30.2220.20">
    <property type="entry name" value="Phage tail assembly chaperone gp13-like"/>
    <property type="match status" value="1"/>
</dbReference>
<dbReference type="Pfam" id="PF06222">
    <property type="entry name" value="Phage_TAC_1"/>
    <property type="match status" value="1"/>
</dbReference>
<dbReference type="AlphaFoldDB" id="A0A4R3NSI5"/>
<dbReference type="OrthoDB" id="6896031at2"/>
<organism evidence="1 2">
    <name type="scientific">Providencia alcalifaciens</name>
    <dbReference type="NCBI Taxonomy" id="126385"/>
    <lineage>
        <taxon>Bacteria</taxon>
        <taxon>Pseudomonadati</taxon>
        <taxon>Pseudomonadota</taxon>
        <taxon>Gammaproteobacteria</taxon>
        <taxon>Enterobacterales</taxon>
        <taxon>Morganellaceae</taxon>
        <taxon>Providencia</taxon>
    </lineage>
</organism>
<dbReference type="InterPro" id="IPR038556">
    <property type="entry name" value="TAC_Gp13-like_sf"/>
</dbReference>